<keyword evidence="2" id="KW-0479">Metal-binding</keyword>
<comment type="similarity">
    <text evidence="1 4">Belongs to the metallo-dependent hydrolases superfamily. NagA family.</text>
</comment>
<name>A0ABW4JIB8_9BACL</name>
<dbReference type="Pfam" id="PF01979">
    <property type="entry name" value="Amidohydro_1"/>
    <property type="match status" value="1"/>
</dbReference>
<evidence type="ECO:0000256" key="1">
    <source>
        <dbReference type="ARBA" id="ARBA00010716"/>
    </source>
</evidence>
<accession>A0ABW4JIB8</accession>
<dbReference type="InterPro" id="IPR006680">
    <property type="entry name" value="Amidohydro-rel"/>
</dbReference>
<keyword evidence="7" id="KW-1185">Reference proteome</keyword>
<evidence type="ECO:0000313" key="6">
    <source>
        <dbReference type="EMBL" id="MFD1675534.1"/>
    </source>
</evidence>
<proteinExistence type="inferred from homology"/>
<reference evidence="7" key="1">
    <citation type="journal article" date="2019" name="Int. J. Syst. Evol. Microbiol.">
        <title>The Global Catalogue of Microorganisms (GCM) 10K type strain sequencing project: providing services to taxonomists for standard genome sequencing and annotation.</title>
        <authorList>
            <consortium name="The Broad Institute Genomics Platform"/>
            <consortium name="The Broad Institute Genome Sequencing Center for Infectious Disease"/>
            <person name="Wu L."/>
            <person name="Ma J."/>
        </authorList>
    </citation>
    <scope>NUCLEOTIDE SEQUENCE [LARGE SCALE GENOMIC DNA]</scope>
    <source>
        <strain evidence="7">CGMCC 1.12286</strain>
    </source>
</reference>
<dbReference type="Proteomes" id="UP001597079">
    <property type="component" value="Unassembled WGS sequence"/>
</dbReference>
<dbReference type="GO" id="GO:0008448">
    <property type="term" value="F:N-acetylglucosamine-6-phosphate deacetylase activity"/>
    <property type="evidence" value="ECO:0007669"/>
    <property type="project" value="UniProtKB-EC"/>
</dbReference>
<evidence type="ECO:0000313" key="7">
    <source>
        <dbReference type="Proteomes" id="UP001597079"/>
    </source>
</evidence>
<dbReference type="SUPFAM" id="SSF51556">
    <property type="entry name" value="Metallo-dependent hydrolases"/>
    <property type="match status" value="1"/>
</dbReference>
<dbReference type="InterPro" id="IPR032466">
    <property type="entry name" value="Metal_Hydrolase"/>
</dbReference>
<dbReference type="EMBL" id="JBHUCX010000029">
    <property type="protein sequence ID" value="MFD1675534.1"/>
    <property type="molecule type" value="Genomic_DNA"/>
</dbReference>
<dbReference type="PANTHER" id="PTHR11113:SF14">
    <property type="entry name" value="N-ACETYLGLUCOSAMINE-6-PHOSPHATE DEACETYLASE"/>
    <property type="match status" value="1"/>
</dbReference>
<dbReference type="Gene3D" id="3.20.20.140">
    <property type="entry name" value="Metal-dependent hydrolases"/>
    <property type="match status" value="1"/>
</dbReference>
<dbReference type="PANTHER" id="PTHR11113">
    <property type="entry name" value="N-ACETYLGLUCOSAMINE-6-PHOSPHATE DEACETYLASE"/>
    <property type="match status" value="1"/>
</dbReference>
<keyword evidence="4" id="KW-0119">Carbohydrate metabolism</keyword>
<feature type="domain" description="Amidohydrolase-related" evidence="5">
    <location>
        <begin position="40"/>
        <end position="380"/>
    </location>
</feature>
<gene>
    <name evidence="6" type="ORF">ACFSB2_12600</name>
</gene>
<organism evidence="6 7">
    <name type="scientific">Alicyclobacillus fodiniaquatilis</name>
    <dbReference type="NCBI Taxonomy" id="1661150"/>
    <lineage>
        <taxon>Bacteria</taxon>
        <taxon>Bacillati</taxon>
        <taxon>Bacillota</taxon>
        <taxon>Bacilli</taxon>
        <taxon>Bacillales</taxon>
        <taxon>Alicyclobacillaceae</taxon>
        <taxon>Alicyclobacillus</taxon>
    </lineage>
</organism>
<dbReference type="InterPro" id="IPR003764">
    <property type="entry name" value="GlcNAc_6-P_deAcase"/>
</dbReference>
<keyword evidence="3 4" id="KW-0378">Hydrolase</keyword>
<dbReference type="RefSeq" id="WP_377943414.1">
    <property type="nucleotide sequence ID" value="NZ_JBHUCX010000029.1"/>
</dbReference>
<sequence>MKRIEGIHFQTGEPVAVEMDNGVISSVTPIAKWDQSVLPMIAPGLVDLQINGYGGMDFNAIPFVDHDVVRITQALWKEGVTSYFPTVITQSDARIEAAVRTIARVCERHPDVADCIAGIHVEGPFISPQQGARGAHDPQYIKAPDWTLFERWQAAAGGRIKIITLSPEWPEATDFIAKCVRAGVTVSIGHTAATPEQIRLAVQAGARLSTHLGNGAHVMLPRHPNYIWEQLACDELWACVIADGFHLPASVLKVVTRVKGNRAMLVSDAVALAGMPPGAYDSPVGGKVVLSPAGKLSLADTPEILAGSAQMLPAGIQNLVFHNLASLSEAWAMASMRPSSFMQLETEGGLAVNGPADLVLFFADGGHIQILQTYKRGRLVYTG</sequence>
<evidence type="ECO:0000256" key="4">
    <source>
        <dbReference type="PIRNR" id="PIRNR038994"/>
    </source>
</evidence>
<dbReference type="EC" id="3.5.1.25" evidence="6"/>
<evidence type="ECO:0000259" key="5">
    <source>
        <dbReference type="Pfam" id="PF01979"/>
    </source>
</evidence>
<evidence type="ECO:0000256" key="3">
    <source>
        <dbReference type="ARBA" id="ARBA00022801"/>
    </source>
</evidence>
<evidence type="ECO:0000256" key="2">
    <source>
        <dbReference type="ARBA" id="ARBA00022723"/>
    </source>
</evidence>
<comment type="caution">
    <text evidence="6">The sequence shown here is derived from an EMBL/GenBank/DDBJ whole genome shotgun (WGS) entry which is preliminary data.</text>
</comment>
<dbReference type="PIRSF" id="PIRSF038994">
    <property type="entry name" value="NagA"/>
    <property type="match status" value="1"/>
</dbReference>
<protein>
    <submittedName>
        <fullName evidence="6">N-acetylglucosamine-6-phosphate deacetylase</fullName>
        <ecNumber evidence="6">3.5.1.25</ecNumber>
    </submittedName>
</protein>